<proteinExistence type="predicted"/>
<feature type="signal peptide" evidence="1">
    <location>
        <begin position="1"/>
        <end position="21"/>
    </location>
</feature>
<dbReference type="SUPFAM" id="SSF56935">
    <property type="entry name" value="Porins"/>
    <property type="match status" value="1"/>
</dbReference>
<evidence type="ECO:0000313" key="4">
    <source>
        <dbReference type="Proteomes" id="UP000239907"/>
    </source>
</evidence>
<feature type="domain" description="DUF6268" evidence="2">
    <location>
        <begin position="111"/>
        <end position="319"/>
    </location>
</feature>
<dbReference type="EMBL" id="MQWA01000001">
    <property type="protein sequence ID" value="PQJ28423.1"/>
    <property type="molecule type" value="Genomic_DNA"/>
</dbReference>
<dbReference type="OrthoDB" id="5697328at2"/>
<dbReference type="AlphaFoldDB" id="A0A2S7U2K4"/>
<organism evidence="3 4">
    <name type="scientific">Rubritalea profundi</name>
    <dbReference type="NCBI Taxonomy" id="1658618"/>
    <lineage>
        <taxon>Bacteria</taxon>
        <taxon>Pseudomonadati</taxon>
        <taxon>Verrucomicrobiota</taxon>
        <taxon>Verrucomicrobiia</taxon>
        <taxon>Verrucomicrobiales</taxon>
        <taxon>Rubritaleaceae</taxon>
        <taxon>Rubritalea</taxon>
    </lineage>
</organism>
<dbReference type="Pfam" id="PF19783">
    <property type="entry name" value="DUF6268"/>
    <property type="match status" value="1"/>
</dbReference>
<dbReference type="InterPro" id="IPR046235">
    <property type="entry name" value="DUF6268"/>
</dbReference>
<evidence type="ECO:0000313" key="3">
    <source>
        <dbReference type="EMBL" id="PQJ28423.1"/>
    </source>
</evidence>
<accession>A0A2S7U2K4</accession>
<evidence type="ECO:0000259" key="2">
    <source>
        <dbReference type="Pfam" id="PF19783"/>
    </source>
</evidence>
<protein>
    <recommendedName>
        <fullName evidence="2">DUF6268 domain-containing protein</fullName>
    </recommendedName>
</protein>
<dbReference type="Gene3D" id="2.40.160.20">
    <property type="match status" value="1"/>
</dbReference>
<keyword evidence="1" id="KW-0732">Signal</keyword>
<name>A0A2S7U2K4_9BACT</name>
<dbReference type="Proteomes" id="UP000239907">
    <property type="component" value="Unassembled WGS sequence"/>
</dbReference>
<gene>
    <name evidence="3" type="ORF">BSZ32_07805</name>
</gene>
<evidence type="ECO:0000256" key="1">
    <source>
        <dbReference type="SAM" id="SignalP"/>
    </source>
</evidence>
<keyword evidence="4" id="KW-1185">Reference proteome</keyword>
<feature type="chain" id="PRO_5015392247" description="DUF6268 domain-containing protein" evidence="1">
    <location>
        <begin position="22"/>
        <end position="321"/>
    </location>
</feature>
<sequence length="321" mass="35218">MLKALLTSLATASITSSSLVAGSITDLTTTESSPAPEGLSFGAPHLEFFTRSQSTTTNLPGYAVGFASYQKQFSADFDSLDGDIESDEFSLFGPVLALNYNDWHLLSFFYYTQTKFETSSATSLVPDSTLHSFSLPIAILKEHGDDWISGAFVMPSWNGDFDASNNDAIAAGAGVGYVFNPDFRFLVGAYYSHNYGKDFFIPAIQLIYRPCTDVEAYILGPIAGVSYSINDDWFVGTSVRFSSPTWKVEADDAGPERTVNVSRINLALRTEHRIYKNIWGTLDIGYSFGRELEVEDMGNHELQKSDINAGPFAGIGVSYRF</sequence>
<dbReference type="RefSeq" id="WP_105042924.1">
    <property type="nucleotide sequence ID" value="NZ_MQWA01000001.1"/>
</dbReference>
<comment type="caution">
    <text evidence="3">The sequence shown here is derived from an EMBL/GenBank/DDBJ whole genome shotgun (WGS) entry which is preliminary data.</text>
</comment>
<reference evidence="3 4" key="1">
    <citation type="submission" date="2016-12" db="EMBL/GenBank/DDBJ databases">
        <title>Study of bacterial adaptation to deep sea.</title>
        <authorList>
            <person name="Song J."/>
            <person name="Yoshizawa S."/>
            <person name="Kogure K."/>
        </authorList>
    </citation>
    <scope>NUCLEOTIDE SEQUENCE [LARGE SCALE GENOMIC DNA]</scope>
    <source>
        <strain evidence="3 4">SAORIC-165</strain>
    </source>
</reference>